<dbReference type="Gene3D" id="4.10.60.10">
    <property type="entry name" value="Zinc finger, CCHC-type"/>
    <property type="match status" value="1"/>
</dbReference>
<dbReference type="SMART" id="SM00343">
    <property type="entry name" value="ZnF_C2HC"/>
    <property type="match status" value="1"/>
</dbReference>
<dbReference type="PROSITE" id="PS00518">
    <property type="entry name" value="ZF_RING_1"/>
    <property type="match status" value="1"/>
</dbReference>
<dbReference type="OMA" id="SITMHNI"/>
<proteinExistence type="predicted"/>
<dbReference type="FunCoup" id="S7W6T4">
    <property type="interactions" value="60"/>
</dbReference>
<dbReference type="GO" id="GO:0016567">
    <property type="term" value="P:protein ubiquitination"/>
    <property type="evidence" value="ECO:0007669"/>
    <property type="project" value="InterPro"/>
</dbReference>
<dbReference type="Proteomes" id="UP000014978">
    <property type="component" value="Unassembled WGS sequence"/>
</dbReference>
<evidence type="ECO:0000256" key="3">
    <source>
        <dbReference type="ARBA" id="ARBA00022771"/>
    </source>
</evidence>
<dbReference type="GO" id="GO:0003676">
    <property type="term" value="F:nucleic acid binding"/>
    <property type="evidence" value="ECO:0007669"/>
    <property type="project" value="InterPro"/>
</dbReference>
<protein>
    <submittedName>
        <fullName evidence="10">DWNN domain protein</fullName>
    </submittedName>
</protein>
<evidence type="ECO:0000259" key="9">
    <source>
        <dbReference type="PROSITE" id="PS51282"/>
    </source>
</evidence>
<name>S7W6T4_SPRLO</name>
<dbReference type="AlphaFoldDB" id="S7W6T4"/>
<dbReference type="InterPro" id="IPR013083">
    <property type="entry name" value="Znf_RING/FYVE/PHD"/>
</dbReference>
<organism evidence="10 11">
    <name type="scientific">Spraguea lophii (strain 42_110)</name>
    <name type="common">Microsporidian parasite</name>
    <dbReference type="NCBI Taxonomy" id="1358809"/>
    <lineage>
        <taxon>Eukaryota</taxon>
        <taxon>Fungi</taxon>
        <taxon>Fungi incertae sedis</taxon>
        <taxon>Microsporidia</taxon>
        <taxon>Spragueidae</taxon>
        <taxon>Spraguea</taxon>
    </lineage>
</organism>
<dbReference type="GO" id="GO:0005634">
    <property type="term" value="C:nucleus"/>
    <property type="evidence" value="ECO:0007669"/>
    <property type="project" value="UniProtKB-SubCell"/>
</dbReference>
<dbReference type="InParanoid" id="S7W6T4"/>
<evidence type="ECO:0000256" key="2">
    <source>
        <dbReference type="ARBA" id="ARBA00022723"/>
    </source>
</evidence>
<keyword evidence="3 6" id="KW-0863">Zinc-finger</keyword>
<dbReference type="InterPro" id="IPR014891">
    <property type="entry name" value="DWNN_domain"/>
</dbReference>
<keyword evidence="2" id="KW-0479">Metal-binding</keyword>
<evidence type="ECO:0000256" key="4">
    <source>
        <dbReference type="ARBA" id="ARBA00022833"/>
    </source>
</evidence>
<dbReference type="Gene3D" id="3.30.40.10">
    <property type="entry name" value="Zinc/RING finger domain, C3HC4 (zinc finger)"/>
    <property type="match status" value="1"/>
</dbReference>
<accession>S7W6T4</accession>
<dbReference type="SUPFAM" id="SSF57850">
    <property type="entry name" value="RING/U-box"/>
    <property type="match status" value="1"/>
</dbReference>
<dbReference type="HOGENOM" id="CLU_1160858_0_0_1"/>
<dbReference type="InterPro" id="IPR033489">
    <property type="entry name" value="RBBP6"/>
</dbReference>
<dbReference type="GO" id="GO:0008270">
    <property type="term" value="F:zinc ion binding"/>
    <property type="evidence" value="ECO:0007669"/>
    <property type="project" value="UniProtKB-KW"/>
</dbReference>
<dbReference type="GO" id="GO:0006511">
    <property type="term" value="P:ubiquitin-dependent protein catabolic process"/>
    <property type="evidence" value="ECO:0007669"/>
    <property type="project" value="TreeGrafter"/>
</dbReference>
<evidence type="ECO:0000256" key="5">
    <source>
        <dbReference type="ARBA" id="ARBA00023242"/>
    </source>
</evidence>
<feature type="domain" description="CCHC-type" evidence="8">
    <location>
        <begin position="119"/>
        <end position="133"/>
    </location>
</feature>
<dbReference type="STRING" id="1358809.S7W6T4"/>
<evidence type="ECO:0000313" key="10">
    <source>
        <dbReference type="EMBL" id="EPR78511.1"/>
    </source>
</evidence>
<dbReference type="GO" id="GO:0061630">
    <property type="term" value="F:ubiquitin protein ligase activity"/>
    <property type="evidence" value="ECO:0007669"/>
    <property type="project" value="InterPro"/>
</dbReference>
<dbReference type="Gene3D" id="3.10.20.90">
    <property type="entry name" value="Phosphatidylinositol 3-kinase Catalytic Subunit, Chain A, domain 1"/>
    <property type="match status" value="1"/>
</dbReference>
<keyword evidence="11" id="KW-1185">Reference proteome</keyword>
<evidence type="ECO:0000259" key="7">
    <source>
        <dbReference type="PROSITE" id="PS50089"/>
    </source>
</evidence>
<dbReference type="InterPro" id="IPR025829">
    <property type="entry name" value="Zn_knuckle_CX2CX3GHX4C"/>
</dbReference>
<dbReference type="SMART" id="SM01180">
    <property type="entry name" value="DWNN"/>
    <property type="match status" value="1"/>
</dbReference>
<dbReference type="InterPro" id="IPR001878">
    <property type="entry name" value="Znf_CCHC"/>
</dbReference>
<dbReference type="GO" id="GO:0006397">
    <property type="term" value="P:mRNA processing"/>
    <property type="evidence" value="ECO:0007669"/>
    <property type="project" value="InterPro"/>
</dbReference>
<feature type="domain" description="DWNN" evidence="9">
    <location>
        <begin position="5"/>
        <end position="77"/>
    </location>
</feature>
<dbReference type="PROSITE" id="PS50089">
    <property type="entry name" value="ZF_RING_2"/>
    <property type="match status" value="1"/>
</dbReference>
<evidence type="ECO:0000256" key="1">
    <source>
        <dbReference type="ARBA" id="ARBA00004123"/>
    </source>
</evidence>
<dbReference type="VEuPathDB" id="MicrosporidiaDB:SLOPH_330"/>
<evidence type="ECO:0000259" key="8">
    <source>
        <dbReference type="PROSITE" id="PS50158"/>
    </source>
</evidence>
<keyword evidence="5" id="KW-0539">Nucleus</keyword>
<dbReference type="PROSITE" id="PS50158">
    <property type="entry name" value="ZF_CCHC"/>
    <property type="match status" value="1"/>
</dbReference>
<comment type="caution">
    <text evidence="10">The sequence shown here is derived from an EMBL/GenBank/DDBJ whole genome shotgun (WGS) entry which is preliminary data.</text>
</comment>
<dbReference type="InterPro" id="IPR017907">
    <property type="entry name" value="Znf_RING_CS"/>
</dbReference>
<evidence type="ECO:0000313" key="11">
    <source>
        <dbReference type="Proteomes" id="UP000014978"/>
    </source>
</evidence>
<dbReference type="InterPro" id="IPR001841">
    <property type="entry name" value="Znf_RING"/>
</dbReference>
<keyword evidence="4" id="KW-0862">Zinc</keyword>
<dbReference type="EMBL" id="ATCN01000734">
    <property type="protein sequence ID" value="EPR78511.1"/>
    <property type="molecule type" value="Genomic_DNA"/>
</dbReference>
<dbReference type="PROSITE" id="PS51282">
    <property type="entry name" value="DWNN"/>
    <property type="match status" value="1"/>
</dbReference>
<gene>
    <name evidence="10" type="ORF">SLOPH_330</name>
</gene>
<dbReference type="InterPro" id="IPR036875">
    <property type="entry name" value="Znf_CCHC_sf"/>
</dbReference>
<dbReference type="SUPFAM" id="SSF57756">
    <property type="entry name" value="Retrovirus zinc finger-like domains"/>
    <property type="match status" value="1"/>
</dbReference>
<feature type="domain" description="RING-type" evidence="7">
    <location>
        <begin position="215"/>
        <end position="249"/>
    </location>
</feature>
<dbReference type="OrthoDB" id="5588846at2759"/>
<dbReference type="Pfam" id="PF13696">
    <property type="entry name" value="zf-CCHC_2"/>
    <property type="match status" value="1"/>
</dbReference>
<dbReference type="Pfam" id="PF08783">
    <property type="entry name" value="DWNN"/>
    <property type="match status" value="1"/>
</dbReference>
<comment type="subcellular location">
    <subcellularLocation>
        <location evidence="1">Nucleus</location>
    </subcellularLocation>
</comment>
<evidence type="ECO:0000256" key="6">
    <source>
        <dbReference type="PROSITE-ProRule" id="PRU00047"/>
    </source>
</evidence>
<dbReference type="PANTHER" id="PTHR15439">
    <property type="entry name" value="RETINOBLASTOMA-BINDING PROTEIN 6"/>
    <property type="match status" value="1"/>
</dbReference>
<sequence>MSSIISYRFYSAKNYSKINFEGNGIPLWELRSEIISQKKLIAKDFDLLFYDSQTNEQLLDDYQLVYRNSEIVVKRVPLWMSKNNHIKYDVENQKKNDKNIQRNQFLGSIYKQPPLNYICFRCGQKGHFIQHCPTNEDKTFDILRLRKPTGIPKAFLKPVKKDEIKSENAMLVTEEGSCVRAEPQIQEWQKKKNRDDKHIDGKKRKKYNYPSALCCSECESLVVNPVITNCNHIFCMSCVNTESYCVICKKLITTVTIDESVKDKVNEYSKTE</sequence>
<reference evidence="11" key="1">
    <citation type="journal article" date="2013" name="PLoS Genet.">
        <title>The genome of Spraguea lophii and the basis of host-microsporidian interactions.</title>
        <authorList>
            <person name="Campbell S.E."/>
            <person name="Williams T.A."/>
            <person name="Yousuf A."/>
            <person name="Soanes D.M."/>
            <person name="Paszkiewicz K.H."/>
            <person name="Williams B.A.P."/>
        </authorList>
    </citation>
    <scope>NUCLEOTIDE SEQUENCE [LARGE SCALE GENOMIC DNA]</scope>
    <source>
        <strain evidence="11">42_110</strain>
    </source>
</reference>
<dbReference type="PANTHER" id="PTHR15439:SF0">
    <property type="entry name" value="CELL DIVISION CYCLE AND APOPTOSIS REGULATOR PROTEIN 1-RELATED"/>
    <property type="match status" value="1"/>
</dbReference>